<keyword evidence="5" id="KW-0788">Thiol protease</keyword>
<evidence type="ECO:0000256" key="3">
    <source>
        <dbReference type="ARBA" id="ARBA00022786"/>
    </source>
</evidence>
<evidence type="ECO:0000259" key="6">
    <source>
        <dbReference type="PROSITE" id="PS50600"/>
    </source>
</evidence>
<keyword evidence="8" id="KW-1185">Reference proteome</keyword>
<name>A0AAD8NWB5_TARER</name>
<dbReference type="PROSITE" id="PS50600">
    <property type="entry name" value="ULP_PROTEASE"/>
    <property type="match status" value="1"/>
</dbReference>
<evidence type="ECO:0000313" key="7">
    <source>
        <dbReference type="EMBL" id="KAK1430755.1"/>
    </source>
</evidence>
<dbReference type="AlphaFoldDB" id="A0AAD8NWB5"/>
<protein>
    <recommendedName>
        <fullName evidence="6">Ubiquitin-like protease family profile domain-containing protein</fullName>
    </recommendedName>
</protein>
<dbReference type="Gene3D" id="3.40.395.10">
    <property type="entry name" value="Adenoviral Proteinase, Chain A"/>
    <property type="match status" value="1"/>
</dbReference>
<keyword evidence="3" id="KW-0833">Ubl conjugation pathway</keyword>
<sequence length="494" mass="57204">MGALTSNRNKRDAASIESSGSGYDLLHIAKKHKSSHYTGLMKPSRNFISRLRLYPRNLTPISREVHAPCRYVSGFTSKLKRIINISSEFIAKKSVFANDLSSEYDRAKEYVIDGCKDVEEEDDVVEVIDIDEEEIVDDEKDDDLGSSSVDVIEILEDEREHIMETKQIVAKYMELDRKGSSELINGKMLRSLSLNQGRSDVMDVNVGVPLHKKLHCESDEKHGSSLRRLRFDIKLLEAKLAIQQKLHPAKKKEDVANDPFRPLTEEEKQMVDNALSYSNRNKVLVTHENSNITITGEVLQCLRPNAWLNDEVINLYFELLKERETREPKKFLKCHFFNTFFYKKLISGKNGYDYKSVRRWTTQKKLGYTLLECDKIFVPIHKKVHWCLAVINKKEEKFQYLDSLGGADKIVLRMLAKYIMDEVKDKTGKNIDVTSWTQEFITDCPIQANGHDCGMFMIKYADFYSRDIGLCFNQDHMPYFRLRTAKEILKLRAN</sequence>
<feature type="domain" description="Ubiquitin-like protease family profile" evidence="6">
    <location>
        <begin position="292"/>
        <end position="464"/>
    </location>
</feature>
<dbReference type="Proteomes" id="UP001229421">
    <property type="component" value="Unassembled WGS sequence"/>
</dbReference>
<evidence type="ECO:0000256" key="1">
    <source>
        <dbReference type="ARBA" id="ARBA00005234"/>
    </source>
</evidence>
<dbReference type="GO" id="GO:0016929">
    <property type="term" value="F:deSUMOylase activity"/>
    <property type="evidence" value="ECO:0007669"/>
    <property type="project" value="TreeGrafter"/>
</dbReference>
<dbReference type="FunFam" id="3.40.395.10:FF:000005">
    <property type="entry name" value="Ubiquitin-like-specific protease ESD4"/>
    <property type="match status" value="1"/>
</dbReference>
<evidence type="ECO:0000313" key="8">
    <source>
        <dbReference type="Proteomes" id="UP001229421"/>
    </source>
</evidence>
<comment type="caution">
    <text evidence="7">The sequence shown here is derived from an EMBL/GenBank/DDBJ whole genome shotgun (WGS) entry which is preliminary data.</text>
</comment>
<evidence type="ECO:0000256" key="4">
    <source>
        <dbReference type="ARBA" id="ARBA00022801"/>
    </source>
</evidence>
<dbReference type="Pfam" id="PF02902">
    <property type="entry name" value="Peptidase_C48"/>
    <property type="match status" value="1"/>
</dbReference>
<reference evidence="7" key="1">
    <citation type="journal article" date="2023" name="bioRxiv">
        <title>Improved chromosome-level genome assembly for marigold (Tagetes erecta).</title>
        <authorList>
            <person name="Jiang F."/>
            <person name="Yuan L."/>
            <person name="Wang S."/>
            <person name="Wang H."/>
            <person name="Xu D."/>
            <person name="Wang A."/>
            <person name="Fan W."/>
        </authorList>
    </citation>
    <scope>NUCLEOTIDE SEQUENCE</scope>
    <source>
        <strain evidence="7">WSJ</strain>
        <tissue evidence="7">Leaf</tissue>
    </source>
</reference>
<comment type="similarity">
    <text evidence="1">Belongs to the peptidase C48 family.</text>
</comment>
<gene>
    <name evidence="7" type="ORF">QVD17_13732</name>
</gene>
<dbReference type="GO" id="GO:0005634">
    <property type="term" value="C:nucleus"/>
    <property type="evidence" value="ECO:0007669"/>
    <property type="project" value="TreeGrafter"/>
</dbReference>
<dbReference type="EMBL" id="JAUHHV010000003">
    <property type="protein sequence ID" value="KAK1430755.1"/>
    <property type="molecule type" value="Genomic_DNA"/>
</dbReference>
<dbReference type="PANTHER" id="PTHR12606">
    <property type="entry name" value="SENTRIN/SUMO-SPECIFIC PROTEASE"/>
    <property type="match status" value="1"/>
</dbReference>
<evidence type="ECO:0000256" key="5">
    <source>
        <dbReference type="ARBA" id="ARBA00022807"/>
    </source>
</evidence>
<keyword evidence="4" id="KW-0378">Hydrolase</keyword>
<dbReference type="GO" id="GO:0016926">
    <property type="term" value="P:protein desumoylation"/>
    <property type="evidence" value="ECO:0007669"/>
    <property type="project" value="UniProtKB-ARBA"/>
</dbReference>
<keyword evidence="2" id="KW-0645">Protease</keyword>
<evidence type="ECO:0000256" key="2">
    <source>
        <dbReference type="ARBA" id="ARBA00022670"/>
    </source>
</evidence>
<dbReference type="PANTHER" id="PTHR12606:SF158">
    <property type="entry name" value="ULP1 PROTEASE FAMILY, C-TERMINAL CATALYTIC DOMAIN-CONTAINING PROTEIN-RELATED"/>
    <property type="match status" value="1"/>
</dbReference>
<organism evidence="7 8">
    <name type="scientific">Tagetes erecta</name>
    <name type="common">African marigold</name>
    <dbReference type="NCBI Taxonomy" id="13708"/>
    <lineage>
        <taxon>Eukaryota</taxon>
        <taxon>Viridiplantae</taxon>
        <taxon>Streptophyta</taxon>
        <taxon>Embryophyta</taxon>
        <taxon>Tracheophyta</taxon>
        <taxon>Spermatophyta</taxon>
        <taxon>Magnoliopsida</taxon>
        <taxon>eudicotyledons</taxon>
        <taxon>Gunneridae</taxon>
        <taxon>Pentapetalae</taxon>
        <taxon>asterids</taxon>
        <taxon>campanulids</taxon>
        <taxon>Asterales</taxon>
        <taxon>Asteraceae</taxon>
        <taxon>Asteroideae</taxon>
        <taxon>Heliantheae alliance</taxon>
        <taxon>Tageteae</taxon>
        <taxon>Tagetes</taxon>
    </lineage>
</organism>
<dbReference type="InterPro" id="IPR003653">
    <property type="entry name" value="Peptidase_C48_C"/>
</dbReference>
<dbReference type="GO" id="GO:0006508">
    <property type="term" value="P:proteolysis"/>
    <property type="evidence" value="ECO:0007669"/>
    <property type="project" value="UniProtKB-KW"/>
</dbReference>
<dbReference type="SUPFAM" id="SSF54001">
    <property type="entry name" value="Cysteine proteinases"/>
    <property type="match status" value="1"/>
</dbReference>
<dbReference type="InterPro" id="IPR038765">
    <property type="entry name" value="Papain-like_cys_pep_sf"/>
</dbReference>
<proteinExistence type="inferred from homology"/>
<accession>A0AAD8NWB5</accession>